<protein>
    <recommendedName>
        <fullName evidence="2">Initiator Rep protein WH1 domain-containing protein</fullName>
    </recommendedName>
</protein>
<dbReference type="RefSeq" id="WP_165352197.1">
    <property type="nucleotide sequence ID" value="NZ_CP026542.1"/>
</dbReference>
<reference evidence="3 4" key="1">
    <citation type="submission" date="2018-02" db="EMBL/GenBank/DDBJ databases">
        <title>Genome sequence of Desulfovibrio carbinolicus DSM 3852.</title>
        <authorList>
            <person name="Wilbanks E."/>
            <person name="Skennerton C.T."/>
            <person name="Orphan V.J."/>
        </authorList>
    </citation>
    <scope>NUCLEOTIDE SEQUENCE [LARGE SCALE GENOMIC DNA]</scope>
    <source>
        <strain evidence="3 4">DSM 3852</strain>
        <plasmid evidence="4">pdcar5</plasmid>
    </source>
</reference>
<evidence type="ECO:0000313" key="3">
    <source>
        <dbReference type="EMBL" id="QAZ69687.1"/>
    </source>
</evidence>
<name>A0A4P6HQV0_9BACT</name>
<dbReference type="InterPro" id="IPR000525">
    <property type="entry name" value="Initiator_Rep_WH1"/>
</dbReference>
<dbReference type="KEGG" id="dcb:C3Y92_20640"/>
<feature type="domain" description="Initiator Rep protein WH1" evidence="2">
    <location>
        <begin position="118"/>
        <end position="255"/>
    </location>
</feature>
<sequence>MPDKKKIAKLKELGADPDRLAKIAERDALIAREAAAAGRLGLEAHARKVAAEVRAEIAPGGKLVPEQGWLSFAPMPSDLCRVSPFAPMSKAEVAHRPWVDAMTIAKSSWGELCYTGPRLSVFEEDVFLALLALIDDPAERRESEVRGMPTTAWKGPLRQLLGLMGLTDGASNYGRVKRALRYMRATTFEITLKSGRVNGCGLIGNYDFDPKTKEVSVTVDPVFHELYSKGSVTRLDVERRSKLAGAVTKCLYRFVMSHKGARWDGHWMTVARAINLDLSQPDKELRRLLRGAVAGMIKAGILAKGSALKGENLALVRVARTLAHSRP</sequence>
<gene>
    <name evidence="3" type="ORF">C3Y92_20640</name>
</gene>
<dbReference type="EMBL" id="CP026542">
    <property type="protein sequence ID" value="QAZ69687.1"/>
    <property type="molecule type" value="Genomic_DNA"/>
</dbReference>
<dbReference type="Proteomes" id="UP000293296">
    <property type="component" value="Plasmid pDCAR5"/>
</dbReference>
<geneLocation type="plasmid" evidence="4">
    <name>pdcar5</name>
</geneLocation>
<accession>A0A4P6HQV0</accession>
<dbReference type="GO" id="GO:0003887">
    <property type="term" value="F:DNA-directed DNA polymerase activity"/>
    <property type="evidence" value="ECO:0007669"/>
    <property type="project" value="InterPro"/>
</dbReference>
<proteinExistence type="inferred from homology"/>
<dbReference type="AlphaFoldDB" id="A0A4P6HQV0"/>
<evidence type="ECO:0000259" key="2">
    <source>
        <dbReference type="Pfam" id="PF01051"/>
    </source>
</evidence>
<keyword evidence="4" id="KW-1185">Reference proteome</keyword>
<comment type="similarity">
    <text evidence="1">Belongs to the initiator RepB protein family.</text>
</comment>
<organism evidence="3 4">
    <name type="scientific">Solidesulfovibrio carbinolicus</name>
    <dbReference type="NCBI Taxonomy" id="296842"/>
    <lineage>
        <taxon>Bacteria</taxon>
        <taxon>Pseudomonadati</taxon>
        <taxon>Thermodesulfobacteriota</taxon>
        <taxon>Desulfovibrionia</taxon>
        <taxon>Desulfovibrionales</taxon>
        <taxon>Desulfovibrionaceae</taxon>
        <taxon>Solidesulfovibrio</taxon>
    </lineage>
</organism>
<evidence type="ECO:0000313" key="4">
    <source>
        <dbReference type="Proteomes" id="UP000293296"/>
    </source>
</evidence>
<keyword evidence="3" id="KW-0614">Plasmid</keyword>
<dbReference type="Pfam" id="PF01051">
    <property type="entry name" value="Rep3_N"/>
    <property type="match status" value="1"/>
</dbReference>
<evidence type="ECO:0000256" key="1">
    <source>
        <dbReference type="ARBA" id="ARBA00038283"/>
    </source>
</evidence>
<dbReference type="GO" id="GO:0006270">
    <property type="term" value="P:DNA replication initiation"/>
    <property type="evidence" value="ECO:0007669"/>
    <property type="project" value="InterPro"/>
</dbReference>